<feature type="domain" description="C2H2-type" evidence="7">
    <location>
        <begin position="161"/>
        <end position="191"/>
    </location>
</feature>
<proteinExistence type="predicted"/>
<dbReference type="Proteomes" id="UP000016935">
    <property type="component" value="Unassembled WGS sequence"/>
</dbReference>
<evidence type="ECO:0000256" key="6">
    <source>
        <dbReference type="SAM" id="SignalP"/>
    </source>
</evidence>
<dbReference type="eggNOG" id="KOG1721">
    <property type="taxonomic scope" value="Eukaryota"/>
</dbReference>
<dbReference type="Gene3D" id="3.30.160.60">
    <property type="entry name" value="Classic Zinc Finger"/>
    <property type="match status" value="3"/>
</dbReference>
<reference evidence="8 9" key="2">
    <citation type="journal article" date="2013" name="PLoS Genet.">
        <title>Comparative genome structure, secondary metabolite, and effector coding capacity across Cochliobolus pathogens.</title>
        <authorList>
            <person name="Condon B.J."/>
            <person name="Leng Y."/>
            <person name="Wu D."/>
            <person name="Bushley K.E."/>
            <person name="Ohm R.A."/>
            <person name="Otillar R."/>
            <person name="Martin J."/>
            <person name="Schackwitz W."/>
            <person name="Grimwood J."/>
            <person name="MohdZainudin N."/>
            <person name="Xue C."/>
            <person name="Wang R."/>
            <person name="Manning V.A."/>
            <person name="Dhillon B."/>
            <person name="Tu Z.J."/>
            <person name="Steffenson B.J."/>
            <person name="Salamov A."/>
            <person name="Sun H."/>
            <person name="Lowry S."/>
            <person name="LaButti K."/>
            <person name="Han J."/>
            <person name="Copeland A."/>
            <person name="Lindquist E."/>
            <person name="Barry K."/>
            <person name="Schmutz J."/>
            <person name="Baker S.E."/>
            <person name="Ciuffetti L.M."/>
            <person name="Grigoriev I.V."/>
            <person name="Zhong S."/>
            <person name="Turgeon B.G."/>
        </authorList>
    </citation>
    <scope>NUCLEOTIDE SEQUENCE [LARGE SCALE GENOMIC DNA]</scope>
    <source>
        <strain evidence="9">28A</strain>
    </source>
</reference>
<keyword evidence="6" id="KW-0732">Signal</keyword>
<dbReference type="FunFam" id="3.30.160.60:FF:000446">
    <property type="entry name" value="Zinc finger protein"/>
    <property type="match status" value="1"/>
</dbReference>
<keyword evidence="9" id="KW-1185">Reference proteome</keyword>
<protein>
    <recommendedName>
        <fullName evidence="7">C2H2-type domain-containing protein</fullName>
    </recommendedName>
</protein>
<evidence type="ECO:0000259" key="7">
    <source>
        <dbReference type="PROSITE" id="PS50157"/>
    </source>
</evidence>
<dbReference type="PANTHER" id="PTHR23235">
    <property type="entry name" value="KRUEPPEL-LIKE TRANSCRIPTION FACTOR"/>
    <property type="match status" value="1"/>
</dbReference>
<dbReference type="PROSITE" id="PS50157">
    <property type="entry name" value="ZINC_FINGER_C2H2_2"/>
    <property type="match status" value="2"/>
</dbReference>
<keyword evidence="1" id="KW-0479">Metal-binding</keyword>
<dbReference type="PROSITE" id="PS00028">
    <property type="entry name" value="ZINC_FINGER_C2H2_1"/>
    <property type="match status" value="2"/>
</dbReference>
<name>R0K247_EXST2</name>
<dbReference type="GeneID" id="19399009"/>
<reference evidence="8 9" key="1">
    <citation type="journal article" date="2012" name="PLoS Pathog.">
        <title>Diverse lifestyles and strategies of plant pathogenesis encoded in the genomes of eighteen Dothideomycetes fungi.</title>
        <authorList>
            <person name="Ohm R.A."/>
            <person name="Feau N."/>
            <person name="Henrissat B."/>
            <person name="Schoch C.L."/>
            <person name="Horwitz B.A."/>
            <person name="Barry K.W."/>
            <person name="Condon B.J."/>
            <person name="Copeland A.C."/>
            <person name="Dhillon B."/>
            <person name="Glaser F."/>
            <person name="Hesse C.N."/>
            <person name="Kosti I."/>
            <person name="LaButti K."/>
            <person name="Lindquist E.A."/>
            <person name="Lucas S."/>
            <person name="Salamov A.A."/>
            <person name="Bradshaw R.E."/>
            <person name="Ciuffetti L."/>
            <person name="Hamelin R.C."/>
            <person name="Kema G.H.J."/>
            <person name="Lawrence C."/>
            <person name="Scott J.A."/>
            <person name="Spatafora J.W."/>
            <person name="Turgeon B.G."/>
            <person name="de Wit P.J.G.M."/>
            <person name="Zhong S."/>
            <person name="Goodwin S.B."/>
            <person name="Grigoriev I.V."/>
        </authorList>
    </citation>
    <scope>NUCLEOTIDE SEQUENCE [LARGE SCALE GENOMIC DNA]</scope>
    <source>
        <strain evidence="9">28A</strain>
    </source>
</reference>
<evidence type="ECO:0000313" key="8">
    <source>
        <dbReference type="EMBL" id="EOA83684.1"/>
    </source>
</evidence>
<evidence type="ECO:0000256" key="1">
    <source>
        <dbReference type="ARBA" id="ARBA00022723"/>
    </source>
</evidence>
<dbReference type="STRING" id="671987.R0K247"/>
<dbReference type="SUPFAM" id="SSF57667">
    <property type="entry name" value="beta-beta-alpha zinc fingers"/>
    <property type="match status" value="1"/>
</dbReference>
<accession>R0K247</accession>
<gene>
    <name evidence="8" type="ORF">SETTUDRAFT_164148</name>
</gene>
<evidence type="ECO:0000256" key="4">
    <source>
        <dbReference type="PROSITE-ProRule" id="PRU00042"/>
    </source>
</evidence>
<dbReference type="GO" id="GO:0000978">
    <property type="term" value="F:RNA polymerase II cis-regulatory region sequence-specific DNA binding"/>
    <property type="evidence" value="ECO:0007669"/>
    <property type="project" value="TreeGrafter"/>
</dbReference>
<organism evidence="8 9">
    <name type="scientific">Exserohilum turcicum (strain 28A)</name>
    <name type="common">Northern leaf blight fungus</name>
    <name type="synonym">Setosphaeria turcica</name>
    <dbReference type="NCBI Taxonomy" id="671987"/>
    <lineage>
        <taxon>Eukaryota</taxon>
        <taxon>Fungi</taxon>
        <taxon>Dikarya</taxon>
        <taxon>Ascomycota</taxon>
        <taxon>Pezizomycotina</taxon>
        <taxon>Dothideomycetes</taxon>
        <taxon>Pleosporomycetidae</taxon>
        <taxon>Pleosporales</taxon>
        <taxon>Pleosporineae</taxon>
        <taxon>Pleosporaceae</taxon>
        <taxon>Exserohilum</taxon>
    </lineage>
</organism>
<dbReference type="EMBL" id="KB908814">
    <property type="protein sequence ID" value="EOA83684.1"/>
    <property type="molecule type" value="Genomic_DNA"/>
</dbReference>
<evidence type="ECO:0000256" key="5">
    <source>
        <dbReference type="SAM" id="MobiDB-lite"/>
    </source>
</evidence>
<feature type="signal peptide" evidence="6">
    <location>
        <begin position="1"/>
        <end position="20"/>
    </location>
</feature>
<dbReference type="Pfam" id="PF00096">
    <property type="entry name" value="zf-C2H2"/>
    <property type="match status" value="2"/>
</dbReference>
<dbReference type="AlphaFoldDB" id="R0K247"/>
<dbReference type="GO" id="GO:0008270">
    <property type="term" value="F:zinc ion binding"/>
    <property type="evidence" value="ECO:0007669"/>
    <property type="project" value="UniProtKB-KW"/>
</dbReference>
<evidence type="ECO:0000256" key="3">
    <source>
        <dbReference type="ARBA" id="ARBA00022833"/>
    </source>
</evidence>
<keyword evidence="3" id="KW-0862">Zinc</keyword>
<evidence type="ECO:0000313" key="9">
    <source>
        <dbReference type="Proteomes" id="UP000016935"/>
    </source>
</evidence>
<dbReference type="OrthoDB" id="8922241at2759"/>
<sequence>MYMLLLSAVLLAVLLQPVAASSPIMELTPPGTPLELPFLNMDELFLCQLCGMQYELCWCIMPHYDATTLIADHGLVDTPLPEPGETEVDLAPVQHYVTGDHRPLLNDEYMQYMDANETTVQPNTVLAHIGETYTPGDRSSSHLPKPKKRPHRRQAPRPRGFVCNAFGCDEAFNRQCDLNRHQRTNHQSERPHVCPTCNKGFLYPKDLRRHERRHSDPSAPMATFHCEHPDCTNLAGFSRKDNLQRHRRNQHREQ</sequence>
<dbReference type="GO" id="GO:0000981">
    <property type="term" value="F:DNA-binding transcription factor activity, RNA polymerase II-specific"/>
    <property type="evidence" value="ECO:0007669"/>
    <property type="project" value="TreeGrafter"/>
</dbReference>
<dbReference type="HOGENOM" id="CLU_095377_0_0_1"/>
<dbReference type="InterPro" id="IPR013087">
    <property type="entry name" value="Znf_C2H2_type"/>
</dbReference>
<evidence type="ECO:0000256" key="2">
    <source>
        <dbReference type="ARBA" id="ARBA00022771"/>
    </source>
</evidence>
<feature type="domain" description="C2H2-type" evidence="7">
    <location>
        <begin position="192"/>
        <end position="219"/>
    </location>
</feature>
<keyword evidence="2 4" id="KW-0863">Zinc-finger</keyword>
<dbReference type="SMART" id="SM00355">
    <property type="entry name" value="ZnF_C2H2"/>
    <property type="match status" value="3"/>
</dbReference>
<dbReference type="InterPro" id="IPR036236">
    <property type="entry name" value="Znf_C2H2_sf"/>
</dbReference>
<feature type="chain" id="PRO_5004353932" description="C2H2-type domain-containing protein" evidence="6">
    <location>
        <begin position="21"/>
        <end position="254"/>
    </location>
</feature>
<feature type="compositionally biased region" description="Basic residues" evidence="5">
    <location>
        <begin position="144"/>
        <end position="156"/>
    </location>
</feature>
<feature type="region of interest" description="Disordered" evidence="5">
    <location>
        <begin position="130"/>
        <end position="158"/>
    </location>
</feature>
<dbReference type="RefSeq" id="XP_008028206.1">
    <property type="nucleotide sequence ID" value="XM_008030015.1"/>
</dbReference>
<dbReference type="PANTHER" id="PTHR23235:SF120">
    <property type="entry name" value="KRUPPEL-LIKE FACTOR 15"/>
    <property type="match status" value="1"/>
</dbReference>